<sequence length="588" mass="65686">MHNNQNKSETARIFSMLGSKIWFYVIIVIIYSINIAFGFNMVLAFIQKNVFDAAITGNFSFINKAILLAVVTFVIGVPLWMITQYTLRSINKKVISQTRINLFQKIVCLPTSNFENKHSGDLISRSTNDIKVIEPIFRFWIADLVVALFFGVGAIGAIFVMDWRFGFLALGIGVLIVIISFKFAKPLRNRSNLIQKSLGNSTERLIDVIQGIHVTKMFQLEQNAHKFYEKSNSDWADNKIQHTNIISIYNTFHSLFEGIRTLGTLILGLYLLTEGQISIGIIVAAIHLQENAGYFFSNLANKVTGIQTSFSGAKRIFEIMDKDVERDAITPSESLELPELTSNVNDNQMIRIENVNFSYDNSHNLIQHLNMQVSEGQLIAFVGESGGGKSTLIKLLLGLYPISQGKIFINNKPIDNFTKKLLREMIAYVPQNAFLFNGTIAENIQYGNSSATTEEIMEAAKAAYAHNFITKQKDGYNTLVGERGTHLSGGQRQRIAIARAILKNAPILLLDEATSALDSESEQVVQKALDSLMNGRTTLAVAHRLSTIQHADKIYVIGNGKIVEQGTHAELINQEGIYKNLQSLQYEA</sequence>
<name>A0ABY6HLH6_9ARCH</name>
<organism evidence="10 11">
    <name type="scientific">Candidatus Lokiarchaeum ossiferum</name>
    <dbReference type="NCBI Taxonomy" id="2951803"/>
    <lineage>
        <taxon>Archaea</taxon>
        <taxon>Promethearchaeati</taxon>
        <taxon>Promethearchaeota</taxon>
        <taxon>Promethearchaeia</taxon>
        <taxon>Promethearchaeales</taxon>
        <taxon>Promethearchaeaceae</taxon>
        <taxon>Candidatus Lokiarchaeum</taxon>
    </lineage>
</organism>
<feature type="transmembrane region" description="Helical" evidence="7">
    <location>
        <begin position="21"/>
        <end position="46"/>
    </location>
</feature>
<dbReference type="InterPro" id="IPR017871">
    <property type="entry name" value="ABC_transporter-like_CS"/>
</dbReference>
<dbReference type="Pfam" id="PF00664">
    <property type="entry name" value="ABC_membrane"/>
    <property type="match status" value="1"/>
</dbReference>
<dbReference type="SMART" id="SM00382">
    <property type="entry name" value="AAA"/>
    <property type="match status" value="1"/>
</dbReference>
<dbReference type="InterPro" id="IPR036640">
    <property type="entry name" value="ABC1_TM_sf"/>
</dbReference>
<comment type="subcellular location">
    <subcellularLocation>
        <location evidence="1">Membrane</location>
        <topology evidence="1">Multi-pass membrane protein</topology>
    </subcellularLocation>
</comment>
<keyword evidence="4 10" id="KW-0067">ATP-binding</keyword>
<dbReference type="PROSITE" id="PS50929">
    <property type="entry name" value="ABC_TM1F"/>
    <property type="match status" value="1"/>
</dbReference>
<evidence type="ECO:0000256" key="3">
    <source>
        <dbReference type="ARBA" id="ARBA00022741"/>
    </source>
</evidence>
<dbReference type="SUPFAM" id="SSF52540">
    <property type="entry name" value="P-loop containing nucleoside triphosphate hydrolases"/>
    <property type="match status" value="1"/>
</dbReference>
<feature type="transmembrane region" description="Helical" evidence="7">
    <location>
        <begin position="66"/>
        <end position="87"/>
    </location>
</feature>
<dbReference type="InterPro" id="IPR027417">
    <property type="entry name" value="P-loop_NTPase"/>
</dbReference>
<evidence type="ECO:0000313" key="11">
    <source>
        <dbReference type="Proteomes" id="UP001208689"/>
    </source>
</evidence>
<dbReference type="PROSITE" id="PS50893">
    <property type="entry name" value="ABC_TRANSPORTER_2"/>
    <property type="match status" value="1"/>
</dbReference>
<keyword evidence="6 7" id="KW-0472">Membrane</keyword>
<accession>A0ABY6HLH6</accession>
<dbReference type="InterPro" id="IPR003593">
    <property type="entry name" value="AAA+_ATPase"/>
</dbReference>
<feature type="transmembrane region" description="Helical" evidence="7">
    <location>
        <begin position="165"/>
        <end position="184"/>
    </location>
</feature>
<feature type="domain" description="ABC transmembrane type-1" evidence="9">
    <location>
        <begin position="35"/>
        <end position="308"/>
    </location>
</feature>
<dbReference type="Pfam" id="PF00005">
    <property type="entry name" value="ABC_tran"/>
    <property type="match status" value="1"/>
</dbReference>
<evidence type="ECO:0000256" key="5">
    <source>
        <dbReference type="ARBA" id="ARBA00022989"/>
    </source>
</evidence>
<protein>
    <submittedName>
        <fullName evidence="10">Vitamin B12 import ATP-binding protein BtuD</fullName>
    </submittedName>
</protein>
<dbReference type="Gene3D" id="1.20.1560.10">
    <property type="entry name" value="ABC transporter type 1, transmembrane domain"/>
    <property type="match status" value="1"/>
</dbReference>
<keyword evidence="3" id="KW-0547">Nucleotide-binding</keyword>
<gene>
    <name evidence="10" type="ORF">NEF87_000653</name>
</gene>
<evidence type="ECO:0000313" key="10">
    <source>
        <dbReference type="EMBL" id="UYP44368.1"/>
    </source>
</evidence>
<keyword evidence="5 7" id="KW-1133">Transmembrane helix</keyword>
<evidence type="ECO:0000259" key="8">
    <source>
        <dbReference type="PROSITE" id="PS50893"/>
    </source>
</evidence>
<evidence type="ECO:0000256" key="7">
    <source>
        <dbReference type="SAM" id="Phobius"/>
    </source>
</evidence>
<dbReference type="GO" id="GO:0005524">
    <property type="term" value="F:ATP binding"/>
    <property type="evidence" value="ECO:0007669"/>
    <property type="project" value="UniProtKB-KW"/>
</dbReference>
<dbReference type="Gene3D" id="3.40.50.300">
    <property type="entry name" value="P-loop containing nucleotide triphosphate hydrolases"/>
    <property type="match status" value="1"/>
</dbReference>
<feature type="domain" description="ABC transporter" evidence="8">
    <location>
        <begin position="350"/>
        <end position="584"/>
    </location>
</feature>
<evidence type="ECO:0000259" key="9">
    <source>
        <dbReference type="PROSITE" id="PS50929"/>
    </source>
</evidence>
<reference evidence="10" key="1">
    <citation type="submission" date="2022-09" db="EMBL/GenBank/DDBJ databases">
        <title>Actin cytoskeleton and complex cell architecture in an #Asgard archaeon.</title>
        <authorList>
            <person name="Ponce Toledo R.I."/>
            <person name="Schleper C."/>
            <person name="Rodrigues Oliveira T."/>
            <person name="Wollweber F."/>
            <person name="Xu J."/>
            <person name="Rittmann S."/>
            <person name="Klingl A."/>
            <person name="Pilhofer M."/>
        </authorList>
    </citation>
    <scope>NUCLEOTIDE SEQUENCE</scope>
    <source>
        <strain evidence="10">B-35</strain>
    </source>
</reference>
<dbReference type="Proteomes" id="UP001208689">
    <property type="component" value="Chromosome"/>
</dbReference>
<evidence type="ECO:0000256" key="2">
    <source>
        <dbReference type="ARBA" id="ARBA00022692"/>
    </source>
</evidence>
<evidence type="ECO:0000256" key="6">
    <source>
        <dbReference type="ARBA" id="ARBA00023136"/>
    </source>
</evidence>
<dbReference type="CDD" id="cd07346">
    <property type="entry name" value="ABC_6TM_exporters"/>
    <property type="match status" value="1"/>
</dbReference>
<dbReference type="PANTHER" id="PTHR43394">
    <property type="entry name" value="ATP-DEPENDENT PERMEASE MDL1, MITOCHONDRIAL"/>
    <property type="match status" value="1"/>
</dbReference>
<dbReference type="SUPFAM" id="SSF90123">
    <property type="entry name" value="ABC transporter transmembrane region"/>
    <property type="match status" value="1"/>
</dbReference>
<dbReference type="PANTHER" id="PTHR43394:SF1">
    <property type="entry name" value="ATP-BINDING CASSETTE SUB-FAMILY B MEMBER 10, MITOCHONDRIAL"/>
    <property type="match status" value="1"/>
</dbReference>
<keyword evidence="11" id="KW-1185">Reference proteome</keyword>
<proteinExistence type="predicted"/>
<evidence type="ECO:0000256" key="1">
    <source>
        <dbReference type="ARBA" id="ARBA00004141"/>
    </source>
</evidence>
<feature type="transmembrane region" description="Helical" evidence="7">
    <location>
        <begin position="139"/>
        <end position="159"/>
    </location>
</feature>
<evidence type="ECO:0000256" key="4">
    <source>
        <dbReference type="ARBA" id="ARBA00022840"/>
    </source>
</evidence>
<dbReference type="PROSITE" id="PS00211">
    <property type="entry name" value="ABC_TRANSPORTER_1"/>
    <property type="match status" value="1"/>
</dbReference>
<dbReference type="InterPro" id="IPR003439">
    <property type="entry name" value="ABC_transporter-like_ATP-bd"/>
</dbReference>
<dbReference type="EMBL" id="CP104013">
    <property type="protein sequence ID" value="UYP44368.1"/>
    <property type="molecule type" value="Genomic_DNA"/>
</dbReference>
<dbReference type="InterPro" id="IPR011527">
    <property type="entry name" value="ABC1_TM_dom"/>
</dbReference>
<keyword evidence="2 7" id="KW-0812">Transmembrane</keyword>
<dbReference type="InterPro" id="IPR039421">
    <property type="entry name" value="Type_1_exporter"/>
</dbReference>